<evidence type="ECO:0000256" key="3">
    <source>
        <dbReference type="ARBA" id="ARBA00018484"/>
    </source>
</evidence>
<proteinExistence type="inferred from homology"/>
<keyword evidence="4 10" id="KW-0963">Cytoplasm</keyword>
<protein>
    <recommendedName>
        <fullName evidence="3 10">Protein phosphatase CheZ</fullName>
        <ecNumber evidence="10">3.1.3.-</ecNumber>
    </recommendedName>
    <alternativeName>
        <fullName evidence="9 10">Chemotaxis protein CheZ</fullName>
    </alternativeName>
</protein>
<evidence type="ECO:0000256" key="5">
    <source>
        <dbReference type="ARBA" id="ARBA00022500"/>
    </source>
</evidence>
<dbReference type="InterPro" id="IPR050992">
    <property type="entry name" value="CheZ_family_phosphatases"/>
</dbReference>
<dbReference type="NCBIfam" id="NF008368">
    <property type="entry name" value="PRK11166.1"/>
    <property type="match status" value="1"/>
</dbReference>
<dbReference type="PIRSF" id="PIRSF002884">
    <property type="entry name" value="CheZ"/>
    <property type="match status" value="1"/>
</dbReference>
<accession>A0A4R0HEG8</accession>
<dbReference type="GO" id="GO:0050920">
    <property type="term" value="P:regulation of chemotaxis"/>
    <property type="evidence" value="ECO:0007669"/>
    <property type="project" value="InterPro"/>
</dbReference>
<keyword evidence="7 10" id="KW-0378">Hydrolase</keyword>
<dbReference type="GO" id="GO:0005737">
    <property type="term" value="C:cytoplasm"/>
    <property type="evidence" value="ECO:0007669"/>
    <property type="project" value="UniProtKB-SubCell"/>
</dbReference>
<comment type="similarity">
    <text evidence="2 10">Belongs to the CheZ family.</text>
</comment>
<dbReference type="PANTHER" id="PTHR43693">
    <property type="entry name" value="PROTEIN PHOSPHATASE CHEZ"/>
    <property type="match status" value="1"/>
</dbReference>
<comment type="subunit">
    <text evidence="10">Homodimer.</text>
</comment>
<organism evidence="12 13">
    <name type="scientific">Kosakonia quasisacchari</name>
    <dbReference type="NCBI Taxonomy" id="2529380"/>
    <lineage>
        <taxon>Bacteria</taxon>
        <taxon>Pseudomonadati</taxon>
        <taxon>Pseudomonadota</taxon>
        <taxon>Gammaproteobacteria</taxon>
        <taxon>Enterobacterales</taxon>
        <taxon>Enterobacteriaceae</taxon>
        <taxon>Kosakonia</taxon>
    </lineage>
</organism>
<comment type="function">
    <text evidence="10">Plays an important role in bacterial chemotaxis signal transduction pathway by accelerating the dephosphorylation of phosphorylated CheY (CheY-P).</text>
</comment>
<name>A0A4R0HEG8_9ENTR</name>
<evidence type="ECO:0000256" key="7">
    <source>
        <dbReference type="ARBA" id="ARBA00022801"/>
    </source>
</evidence>
<evidence type="ECO:0000256" key="8">
    <source>
        <dbReference type="ARBA" id="ARBA00022912"/>
    </source>
</evidence>
<dbReference type="GO" id="GO:0009288">
    <property type="term" value="C:bacterial-type flagellum"/>
    <property type="evidence" value="ECO:0007669"/>
    <property type="project" value="InterPro"/>
</dbReference>
<dbReference type="RefSeq" id="WP_131408980.1">
    <property type="nucleotide sequence ID" value="NZ_CATKPI010000068.1"/>
</dbReference>
<evidence type="ECO:0000256" key="9">
    <source>
        <dbReference type="ARBA" id="ARBA00029599"/>
    </source>
</evidence>
<dbReference type="AlphaFoldDB" id="A0A4R0HEG8"/>
<sequence length="219" mass="24494">MSGLENTQPEDDFKDIFSRVGQLTRLLRDSLVDLGLDRTIVEAADAIPDTRERLNYVVAKTAQAAERVLTCVEEARPQQEAITEQAEALTARWDEWFADPVELPIAKTLVTDTRQFLLQAPAIARQTNDQLMEIMMAQDFQDLTGQVIRRMMSLIELVEKELIQVLLAYVPESLQEEKEAEAEAKTAAMLVNGPQIDNSKAGVMASQDQVDDLLDSLGF</sequence>
<dbReference type="Proteomes" id="UP000291793">
    <property type="component" value="Unassembled WGS sequence"/>
</dbReference>
<evidence type="ECO:0000256" key="10">
    <source>
        <dbReference type="PIRNR" id="PIRNR002884"/>
    </source>
</evidence>
<dbReference type="Pfam" id="PF04344">
    <property type="entry name" value="CheZ"/>
    <property type="match status" value="1"/>
</dbReference>
<evidence type="ECO:0000256" key="11">
    <source>
        <dbReference type="PIRSR" id="PIRSR002884-1"/>
    </source>
</evidence>
<evidence type="ECO:0000256" key="1">
    <source>
        <dbReference type="ARBA" id="ARBA00004496"/>
    </source>
</evidence>
<feature type="site" description="Enhances dephosphorylation of CheY-P" evidence="11">
    <location>
        <position position="146"/>
    </location>
</feature>
<evidence type="ECO:0000313" key="12">
    <source>
        <dbReference type="EMBL" id="TCC09557.1"/>
    </source>
</evidence>
<dbReference type="EMBL" id="SJOP01000007">
    <property type="protein sequence ID" value="TCC09557.1"/>
    <property type="molecule type" value="Genomic_DNA"/>
</dbReference>
<keyword evidence="13" id="KW-1185">Reference proteome</keyword>
<dbReference type="InterPro" id="IPR007439">
    <property type="entry name" value="Chemotax_Pase_CheZ"/>
</dbReference>
<dbReference type="SUPFAM" id="SSF75708">
    <property type="entry name" value="Chemotaxis phosphatase CheZ"/>
    <property type="match status" value="1"/>
</dbReference>
<evidence type="ECO:0000256" key="4">
    <source>
        <dbReference type="ARBA" id="ARBA00022490"/>
    </source>
</evidence>
<comment type="caution">
    <text evidence="12">The sequence shown here is derived from an EMBL/GenBank/DDBJ whole genome shotgun (WGS) entry which is preliminary data.</text>
</comment>
<keyword evidence="5 10" id="KW-0145">Chemotaxis</keyword>
<reference evidence="12 13" key="1">
    <citation type="submission" date="2019-02" db="EMBL/GenBank/DDBJ databases">
        <title>The draft genome of Kosakonia quasisacchari strain WCHKQ120001.</title>
        <authorList>
            <person name="Wang C."/>
            <person name="Feng Y."/>
            <person name="Zong Z."/>
        </authorList>
    </citation>
    <scope>NUCLEOTIDE SEQUENCE [LARGE SCALE GENOMIC DNA]</scope>
    <source>
        <strain evidence="12 13">WCHKQ120001</strain>
    </source>
</reference>
<dbReference type="GO" id="GO:0004721">
    <property type="term" value="F:phosphoprotein phosphatase activity"/>
    <property type="evidence" value="ECO:0007669"/>
    <property type="project" value="UniProtKB-KW"/>
</dbReference>
<keyword evidence="6 10" id="KW-0283">Flagellar rotation</keyword>
<dbReference type="OrthoDB" id="9773007at2"/>
<dbReference type="PANTHER" id="PTHR43693:SF1">
    <property type="entry name" value="PROTEIN PHOSPHATASE CHEZ"/>
    <property type="match status" value="1"/>
</dbReference>
<evidence type="ECO:0000256" key="2">
    <source>
        <dbReference type="ARBA" id="ARBA00005908"/>
    </source>
</evidence>
<comment type="subcellular location">
    <subcellularLocation>
        <location evidence="1 10">Cytoplasm</location>
    </subcellularLocation>
</comment>
<dbReference type="EC" id="3.1.3.-" evidence="10"/>
<dbReference type="GO" id="GO:0006935">
    <property type="term" value="P:chemotaxis"/>
    <property type="evidence" value="ECO:0007669"/>
    <property type="project" value="UniProtKB-KW"/>
</dbReference>
<gene>
    <name evidence="12" type="primary">cheZ</name>
    <name evidence="12" type="ORF">E0L21_09875</name>
</gene>
<evidence type="ECO:0000256" key="6">
    <source>
        <dbReference type="ARBA" id="ARBA00022779"/>
    </source>
</evidence>
<dbReference type="Gene3D" id="1.10.287.500">
    <property type="entry name" value="Helix hairpin bin"/>
    <property type="match status" value="1"/>
</dbReference>
<evidence type="ECO:0000313" key="13">
    <source>
        <dbReference type="Proteomes" id="UP000291793"/>
    </source>
</evidence>
<dbReference type="GO" id="GO:0097588">
    <property type="term" value="P:archaeal or bacterial-type flagellum-dependent cell motility"/>
    <property type="evidence" value="ECO:0007669"/>
    <property type="project" value="UniProtKB-KW"/>
</dbReference>
<keyword evidence="8 10" id="KW-0904">Protein phosphatase</keyword>